<evidence type="ECO:0000256" key="3">
    <source>
        <dbReference type="ARBA" id="ARBA00022753"/>
    </source>
</evidence>
<evidence type="ECO:0000256" key="4">
    <source>
        <dbReference type="ARBA" id="ARBA00022927"/>
    </source>
</evidence>
<dbReference type="EMBL" id="LODT01000028">
    <property type="protein sequence ID" value="KYQ93534.1"/>
    <property type="molecule type" value="Genomic_DNA"/>
</dbReference>
<dbReference type="GO" id="GO:0043328">
    <property type="term" value="P:protein transport to vacuole involved in ubiquitin-dependent protein catabolic process via the multivesicular body sorting pathway"/>
    <property type="evidence" value="ECO:0007669"/>
    <property type="project" value="TreeGrafter"/>
</dbReference>
<comment type="similarity">
    <text evidence="5">Belongs to the VPS28 family.</text>
</comment>
<dbReference type="InterPro" id="IPR038358">
    <property type="entry name" value="VPS28_N_sf"/>
</dbReference>
<gene>
    <name evidence="9" type="ORF">DLAC_06240</name>
</gene>
<dbReference type="Proteomes" id="UP000076078">
    <property type="component" value="Unassembled WGS sequence"/>
</dbReference>
<keyword evidence="3" id="KW-0967">Endosome</keyword>
<evidence type="ECO:0000256" key="6">
    <source>
        <dbReference type="SAM" id="MobiDB-lite"/>
    </source>
</evidence>
<organism evidence="9 10">
    <name type="scientific">Tieghemostelium lacteum</name>
    <name type="common">Slime mold</name>
    <name type="synonym">Dictyostelium lacteum</name>
    <dbReference type="NCBI Taxonomy" id="361077"/>
    <lineage>
        <taxon>Eukaryota</taxon>
        <taxon>Amoebozoa</taxon>
        <taxon>Evosea</taxon>
        <taxon>Eumycetozoa</taxon>
        <taxon>Dictyostelia</taxon>
        <taxon>Dictyosteliales</taxon>
        <taxon>Raperosteliaceae</taxon>
        <taxon>Tieghemostelium</taxon>
    </lineage>
</organism>
<dbReference type="OrthoDB" id="2671at2759"/>
<dbReference type="AlphaFoldDB" id="A0A151ZI59"/>
<name>A0A151ZI59_TIELA</name>
<feature type="region of interest" description="Disordered" evidence="6">
    <location>
        <begin position="1"/>
        <end position="115"/>
    </location>
</feature>
<accession>A0A151ZI59</accession>
<dbReference type="GO" id="GO:0044877">
    <property type="term" value="F:protein-containing complex binding"/>
    <property type="evidence" value="ECO:0007669"/>
    <property type="project" value="TreeGrafter"/>
</dbReference>
<dbReference type="InterPro" id="IPR017898">
    <property type="entry name" value="VPS28_N"/>
</dbReference>
<dbReference type="PANTHER" id="PTHR12937:SF0">
    <property type="entry name" value="VACUOLAR PROTEIN SORTING-ASSOCIATED PROTEIN 28 HOMOLOG"/>
    <property type="match status" value="1"/>
</dbReference>
<dbReference type="InterPro" id="IPR007143">
    <property type="entry name" value="Vps28"/>
</dbReference>
<evidence type="ECO:0000256" key="5">
    <source>
        <dbReference type="PROSITE-ProRule" id="PRU00642"/>
    </source>
</evidence>
<evidence type="ECO:0000259" key="8">
    <source>
        <dbReference type="PROSITE" id="PS51313"/>
    </source>
</evidence>
<sequence length="341" mass="38360">MSFNYYHQVNTKTPTPNSQSYYNQGVVGGSGGYEAPPPYVNKPLGPPGTIKSTGSNGNLHNTMNNSNGLPPPPYSQSMTGSGGHTSNNIYNNNSNNNIKQQPLPNNNSSNQQRNSANETNLKIYQQQEAILNSYKEIKLYNGVQEREVYENLAELYAIIRATEVLEKAYIRDDVSAKDYTTSCSKLIAQFKSSQTLVKDNISNVPNFMKDYDLNCKAAYDRLVNKGFPATLEHTTHTTDLTDSARAKNVAEAVQTFITTMDSVRLKMVAVDNLHPYLSDLMECLNKNTWLPKTFDGKEKIMHWISTLNKMKANDELDEDQTRQLLFDLESSYNVFYKAINN</sequence>
<evidence type="ECO:0000256" key="2">
    <source>
        <dbReference type="ARBA" id="ARBA00022448"/>
    </source>
</evidence>
<dbReference type="SUPFAM" id="SSF140427">
    <property type="entry name" value="VPS28 C-terminal domain-like"/>
    <property type="match status" value="1"/>
</dbReference>
<dbReference type="SUPFAM" id="SSF140111">
    <property type="entry name" value="Endosomal sorting complex assembly domain"/>
    <property type="match status" value="1"/>
</dbReference>
<feature type="compositionally biased region" description="Polar residues" evidence="6">
    <location>
        <begin position="50"/>
        <end position="68"/>
    </location>
</feature>
<reference evidence="9 10" key="1">
    <citation type="submission" date="2015-12" db="EMBL/GenBank/DDBJ databases">
        <title>Dictyostelia acquired genes for synthesis and detection of signals that induce cell-type specialization by lateral gene transfer from prokaryotes.</title>
        <authorList>
            <person name="Gloeckner G."/>
            <person name="Schaap P."/>
        </authorList>
    </citation>
    <scope>NUCLEOTIDE SEQUENCE [LARGE SCALE GENOMIC DNA]</scope>
    <source>
        <strain evidence="9 10">TK</strain>
    </source>
</reference>
<evidence type="ECO:0000313" key="10">
    <source>
        <dbReference type="Proteomes" id="UP000076078"/>
    </source>
</evidence>
<dbReference type="STRING" id="361077.A0A151ZI59"/>
<feature type="domain" description="VPS28 C-terminal" evidence="7">
    <location>
        <begin position="244"/>
        <end position="340"/>
    </location>
</feature>
<evidence type="ECO:0000259" key="7">
    <source>
        <dbReference type="PROSITE" id="PS51310"/>
    </source>
</evidence>
<protein>
    <submittedName>
        <fullName evidence="9">Vacuolar protein sorting 28 family protein</fullName>
    </submittedName>
</protein>
<dbReference type="InterPro" id="IPR037206">
    <property type="entry name" value="VPS28_C_sf"/>
</dbReference>
<dbReference type="GO" id="GO:0000813">
    <property type="term" value="C:ESCRT I complex"/>
    <property type="evidence" value="ECO:0007669"/>
    <property type="project" value="InterPro"/>
</dbReference>
<dbReference type="FunCoup" id="A0A151ZI59">
    <property type="interactions" value="548"/>
</dbReference>
<evidence type="ECO:0000313" key="9">
    <source>
        <dbReference type="EMBL" id="KYQ93534.1"/>
    </source>
</evidence>
<dbReference type="InterPro" id="IPR017899">
    <property type="entry name" value="VPS28_C"/>
</dbReference>
<feature type="compositionally biased region" description="Low complexity" evidence="6">
    <location>
        <begin position="86"/>
        <end position="115"/>
    </location>
</feature>
<dbReference type="InterPro" id="IPR037202">
    <property type="entry name" value="ESCRT_assembly_dom"/>
</dbReference>
<proteinExistence type="inferred from homology"/>
<dbReference type="InParanoid" id="A0A151ZI59"/>
<dbReference type="FunFam" id="1.20.120.1130:FF:000001">
    <property type="entry name" value="Vacuolar protein sorting-associated protein 28 homolog"/>
    <property type="match status" value="1"/>
</dbReference>
<feature type="domain" description="VPS28 N-terminal" evidence="8">
    <location>
        <begin position="126"/>
        <end position="233"/>
    </location>
</feature>
<keyword evidence="10" id="KW-1185">Reference proteome</keyword>
<evidence type="ECO:0000256" key="1">
    <source>
        <dbReference type="ARBA" id="ARBA00004177"/>
    </source>
</evidence>
<dbReference type="Pfam" id="PF03997">
    <property type="entry name" value="VPS28"/>
    <property type="match status" value="1"/>
</dbReference>
<keyword evidence="2 5" id="KW-0813">Transport</keyword>
<dbReference type="OMA" id="KDYDLNC"/>
<feature type="compositionally biased region" description="Pro residues" evidence="6">
    <location>
        <begin position="35"/>
        <end position="46"/>
    </location>
</feature>
<dbReference type="PROSITE" id="PS51313">
    <property type="entry name" value="VPS28_N"/>
    <property type="match status" value="1"/>
</dbReference>
<dbReference type="Gene3D" id="1.20.1440.200">
    <property type="match status" value="1"/>
</dbReference>
<dbReference type="Gene3D" id="1.20.120.1130">
    <property type="match status" value="1"/>
</dbReference>
<comment type="caution">
    <text evidence="9">The sequence shown here is derived from an EMBL/GenBank/DDBJ whole genome shotgun (WGS) entry which is preliminary data.</text>
</comment>
<feature type="compositionally biased region" description="Polar residues" evidence="6">
    <location>
        <begin position="1"/>
        <end position="23"/>
    </location>
</feature>
<dbReference type="PANTHER" id="PTHR12937">
    <property type="entry name" value="VACUOLAR PROTEIN SORTING 28, ISOFORM 2 VPS28"/>
    <property type="match status" value="1"/>
</dbReference>
<keyword evidence="4 5" id="KW-0653">Protein transport</keyword>
<dbReference type="PROSITE" id="PS51310">
    <property type="entry name" value="VPS28_C"/>
    <property type="match status" value="1"/>
</dbReference>
<comment type="subcellular location">
    <subcellularLocation>
        <location evidence="1">Endosome</location>
    </subcellularLocation>
</comment>